<proteinExistence type="predicted"/>
<sequence length="274" mass="29607">IRPLFEFINSSTDITDTIAWDPDGNHCRDKNGNGLPDYVEQYPEWLLDPFDPDGDGPLDPLVPRARYTGHAMATNGSPPTILTFLVFNPEQLSLLPKPAQDFSDTLGFLNNVILDNPGEEVALSPISDLCTPLATTTNLTGLSTGVVHVKDDDTKTDAQLLPFEWIAGGQCDGDDDDFDGVIDDGCVWTPDPCDGTPPDLGCDEVRNVNPAAGTGLCVPGDSDCSDGSRSSTHLYGSYYQAQRDIDWDGVSNNQDPCPLHVDNDADTVDDNTFQ</sequence>
<accession>X0TC81</accession>
<protein>
    <submittedName>
        <fullName evidence="2">Uncharacterized protein</fullName>
    </submittedName>
</protein>
<dbReference type="AlphaFoldDB" id="X0TC81"/>
<organism evidence="2">
    <name type="scientific">marine sediment metagenome</name>
    <dbReference type="NCBI Taxonomy" id="412755"/>
    <lineage>
        <taxon>unclassified sequences</taxon>
        <taxon>metagenomes</taxon>
        <taxon>ecological metagenomes</taxon>
    </lineage>
</organism>
<gene>
    <name evidence="2" type="ORF">S01H1_31496</name>
</gene>
<feature type="region of interest" description="Disordered" evidence="1">
    <location>
        <begin position="249"/>
        <end position="274"/>
    </location>
</feature>
<name>X0TC81_9ZZZZ</name>
<reference evidence="2" key="1">
    <citation type="journal article" date="2014" name="Front. Microbiol.">
        <title>High frequency of phylogenetically diverse reductive dehalogenase-homologous genes in deep subseafloor sedimentary metagenomes.</title>
        <authorList>
            <person name="Kawai M."/>
            <person name="Futagami T."/>
            <person name="Toyoda A."/>
            <person name="Takaki Y."/>
            <person name="Nishi S."/>
            <person name="Hori S."/>
            <person name="Arai W."/>
            <person name="Tsubouchi T."/>
            <person name="Morono Y."/>
            <person name="Uchiyama I."/>
            <person name="Ito T."/>
            <person name="Fujiyama A."/>
            <person name="Inagaki F."/>
            <person name="Takami H."/>
        </authorList>
    </citation>
    <scope>NUCLEOTIDE SEQUENCE</scope>
    <source>
        <strain evidence="2">Expedition CK06-06</strain>
    </source>
</reference>
<feature type="compositionally biased region" description="Acidic residues" evidence="1">
    <location>
        <begin position="264"/>
        <end position="274"/>
    </location>
</feature>
<dbReference type="EMBL" id="BARS01019429">
    <property type="protein sequence ID" value="GAF90824.1"/>
    <property type="molecule type" value="Genomic_DNA"/>
</dbReference>
<evidence type="ECO:0000313" key="2">
    <source>
        <dbReference type="EMBL" id="GAF90824.1"/>
    </source>
</evidence>
<feature type="non-terminal residue" evidence="2">
    <location>
        <position position="274"/>
    </location>
</feature>
<feature type="non-terminal residue" evidence="2">
    <location>
        <position position="1"/>
    </location>
</feature>
<evidence type="ECO:0000256" key="1">
    <source>
        <dbReference type="SAM" id="MobiDB-lite"/>
    </source>
</evidence>
<comment type="caution">
    <text evidence="2">The sequence shown here is derived from an EMBL/GenBank/DDBJ whole genome shotgun (WGS) entry which is preliminary data.</text>
</comment>